<name>A0A8X7ZFB1_POPTO</name>
<proteinExistence type="predicted"/>
<dbReference type="Proteomes" id="UP000886885">
    <property type="component" value="Chromosome 7D"/>
</dbReference>
<evidence type="ECO:0000313" key="2">
    <source>
        <dbReference type="Proteomes" id="UP000886885"/>
    </source>
</evidence>
<accession>A0A8X7ZFB1</accession>
<dbReference type="EMBL" id="JAAWWB010000014">
    <property type="protein sequence ID" value="KAG6767730.1"/>
    <property type="molecule type" value="Genomic_DNA"/>
</dbReference>
<reference evidence="1" key="1">
    <citation type="journal article" date="2020" name="bioRxiv">
        <title>Hybrid origin of Populus tomentosa Carr. identified through genome sequencing and phylogenomic analysis.</title>
        <authorList>
            <person name="An X."/>
            <person name="Gao K."/>
            <person name="Chen Z."/>
            <person name="Li J."/>
            <person name="Yang X."/>
            <person name="Yang X."/>
            <person name="Zhou J."/>
            <person name="Guo T."/>
            <person name="Zhao T."/>
            <person name="Huang S."/>
            <person name="Miao D."/>
            <person name="Khan W.U."/>
            <person name="Rao P."/>
            <person name="Ye M."/>
            <person name="Lei B."/>
            <person name="Liao W."/>
            <person name="Wang J."/>
            <person name="Ji L."/>
            <person name="Li Y."/>
            <person name="Guo B."/>
            <person name="Mustafa N.S."/>
            <person name="Li S."/>
            <person name="Yun Q."/>
            <person name="Keller S.R."/>
            <person name="Mao J."/>
            <person name="Zhang R."/>
            <person name="Strauss S.H."/>
        </authorList>
    </citation>
    <scope>NUCLEOTIDE SEQUENCE</scope>
    <source>
        <strain evidence="1">GM15</strain>
        <tissue evidence="1">Leaf</tissue>
    </source>
</reference>
<organism evidence="1 2">
    <name type="scientific">Populus tomentosa</name>
    <name type="common">Chinese white poplar</name>
    <dbReference type="NCBI Taxonomy" id="118781"/>
    <lineage>
        <taxon>Eukaryota</taxon>
        <taxon>Viridiplantae</taxon>
        <taxon>Streptophyta</taxon>
        <taxon>Embryophyta</taxon>
        <taxon>Tracheophyta</taxon>
        <taxon>Spermatophyta</taxon>
        <taxon>Magnoliopsida</taxon>
        <taxon>eudicotyledons</taxon>
        <taxon>Gunneridae</taxon>
        <taxon>Pentapetalae</taxon>
        <taxon>rosids</taxon>
        <taxon>fabids</taxon>
        <taxon>Malpighiales</taxon>
        <taxon>Salicaceae</taxon>
        <taxon>Saliceae</taxon>
        <taxon>Populus</taxon>
    </lineage>
</organism>
<keyword evidence="2" id="KW-1185">Reference proteome</keyword>
<evidence type="ECO:0000313" key="1">
    <source>
        <dbReference type="EMBL" id="KAG6767730.1"/>
    </source>
</evidence>
<gene>
    <name evidence="1" type="ORF">POTOM_028945</name>
</gene>
<sequence>MVSMLRDGMFQEKKEKTIEEFVQKAFASLHEPADSLLKAPDTIYKYANQYCSLKAETSYSNEESSNEASGGLDAEGPLGPPVLRFSRTLSHSEEQRLSEQYREDIMFASRAHNQSLKLEYPILSCHLGAEVARLLVSTGLDWVREYVVDGCTVDAVVVDKKIALEIDGPTN</sequence>
<comment type="caution">
    <text evidence="1">The sequence shown here is derived from an EMBL/GenBank/DDBJ whole genome shotgun (WGS) entry which is preliminary data.</text>
</comment>
<protein>
    <submittedName>
        <fullName evidence="1">Uncharacterized protein</fullName>
    </submittedName>
</protein>
<dbReference type="OrthoDB" id="385235at2759"/>
<dbReference type="AlphaFoldDB" id="A0A8X7ZFB1"/>